<name>A0AAD9Y8G3_COLKA</name>
<evidence type="ECO:0000313" key="3">
    <source>
        <dbReference type="Proteomes" id="UP001281614"/>
    </source>
</evidence>
<dbReference type="AlphaFoldDB" id="A0AAD9Y8G3"/>
<evidence type="ECO:0000313" key="2">
    <source>
        <dbReference type="EMBL" id="KAK2751525.1"/>
    </source>
</evidence>
<dbReference type="EMBL" id="VYYT01000263">
    <property type="protein sequence ID" value="KAK2751525.1"/>
    <property type="molecule type" value="Genomic_DNA"/>
</dbReference>
<dbReference type="Pfam" id="PF01636">
    <property type="entry name" value="APH"/>
    <property type="match status" value="1"/>
</dbReference>
<organism evidence="2 3">
    <name type="scientific">Colletotrichum kahawae</name>
    <name type="common">Coffee berry disease fungus</name>
    <dbReference type="NCBI Taxonomy" id="34407"/>
    <lineage>
        <taxon>Eukaryota</taxon>
        <taxon>Fungi</taxon>
        <taxon>Dikarya</taxon>
        <taxon>Ascomycota</taxon>
        <taxon>Pezizomycotina</taxon>
        <taxon>Sordariomycetes</taxon>
        <taxon>Hypocreomycetidae</taxon>
        <taxon>Glomerellales</taxon>
        <taxon>Glomerellaceae</taxon>
        <taxon>Colletotrichum</taxon>
        <taxon>Colletotrichum gloeosporioides species complex</taxon>
    </lineage>
</organism>
<dbReference type="SUPFAM" id="SSF56112">
    <property type="entry name" value="Protein kinase-like (PK-like)"/>
    <property type="match status" value="1"/>
</dbReference>
<accession>A0AAD9Y8G3</accession>
<protein>
    <recommendedName>
        <fullName evidence="1">Aminoglycoside phosphotransferase domain-containing protein</fullName>
    </recommendedName>
</protein>
<dbReference type="Proteomes" id="UP001281614">
    <property type="component" value="Unassembled WGS sequence"/>
</dbReference>
<dbReference type="Gene3D" id="3.90.1200.10">
    <property type="match status" value="1"/>
</dbReference>
<feature type="domain" description="Aminoglycoside phosphotransferase" evidence="1">
    <location>
        <begin position="66"/>
        <end position="120"/>
    </location>
</feature>
<dbReference type="InterPro" id="IPR002575">
    <property type="entry name" value="Aminoglycoside_PTrfase"/>
</dbReference>
<reference evidence="2" key="1">
    <citation type="submission" date="2023-02" db="EMBL/GenBank/DDBJ databases">
        <title>Colletotrichum kahawae CIFC_Que2 genome sequencing and assembly.</title>
        <authorList>
            <person name="Baroncelli R."/>
        </authorList>
    </citation>
    <scope>NUCLEOTIDE SEQUENCE</scope>
    <source>
        <strain evidence="2">CIFC_Que2</strain>
    </source>
</reference>
<comment type="caution">
    <text evidence="2">The sequence shown here is derived from an EMBL/GenBank/DDBJ whole genome shotgun (WGS) entry which is preliminary data.</text>
</comment>
<sequence length="229" mass="25644">MSANMEPNTHVEGAAEIWKPLLESLLNPEAKDLSICQIAEDSGGLAIISTNENIGGVEFSLADLNELNDSIVLCHNDLEPRNILVRSNETDGSGSPWYEIAAIIDWEMAGMFPFAYEFGIKDPYLGSNNLFYSWYRLFKEKTAVFVPAGAAQDKLVKALRVIFKSNDKATPGNVGVNFRTRWLQRECLAMASETRSGWVRMEYAGEIPPLTKEEEEKLEDEVLEELGYI</sequence>
<proteinExistence type="predicted"/>
<keyword evidence="3" id="KW-1185">Reference proteome</keyword>
<dbReference type="InterPro" id="IPR011009">
    <property type="entry name" value="Kinase-like_dom_sf"/>
</dbReference>
<evidence type="ECO:0000259" key="1">
    <source>
        <dbReference type="Pfam" id="PF01636"/>
    </source>
</evidence>
<gene>
    <name evidence="2" type="ORF">CKAH01_17860</name>
</gene>